<keyword evidence="7 8" id="KW-0472">Membrane</keyword>
<dbReference type="PANTHER" id="PTHR30472:SF1">
    <property type="entry name" value="FE(3+) DICITRATE TRANSPORT SYSTEM PERMEASE PROTEIN FECC-RELATED"/>
    <property type="match status" value="1"/>
</dbReference>
<organism evidence="9 10">
    <name type="scientific">Chloroflexus islandicus</name>
    <dbReference type="NCBI Taxonomy" id="1707952"/>
    <lineage>
        <taxon>Bacteria</taxon>
        <taxon>Bacillati</taxon>
        <taxon>Chloroflexota</taxon>
        <taxon>Chloroflexia</taxon>
        <taxon>Chloroflexales</taxon>
        <taxon>Chloroflexineae</taxon>
        <taxon>Chloroflexaceae</taxon>
        <taxon>Chloroflexus</taxon>
    </lineage>
</organism>
<evidence type="ECO:0000256" key="8">
    <source>
        <dbReference type="SAM" id="Phobius"/>
    </source>
</evidence>
<dbReference type="GO" id="GO:0005886">
    <property type="term" value="C:plasma membrane"/>
    <property type="evidence" value="ECO:0007669"/>
    <property type="project" value="UniProtKB-SubCell"/>
</dbReference>
<comment type="subcellular location">
    <subcellularLocation>
        <location evidence="1">Cell membrane</location>
        <topology evidence="1">Multi-pass membrane protein</topology>
    </subcellularLocation>
</comment>
<feature type="transmembrane region" description="Helical" evidence="8">
    <location>
        <begin position="132"/>
        <end position="153"/>
    </location>
</feature>
<dbReference type="AlphaFoldDB" id="A0A178MKK9"/>
<evidence type="ECO:0000256" key="5">
    <source>
        <dbReference type="ARBA" id="ARBA00022692"/>
    </source>
</evidence>
<evidence type="ECO:0000256" key="2">
    <source>
        <dbReference type="ARBA" id="ARBA00007935"/>
    </source>
</evidence>
<dbReference type="SUPFAM" id="SSF81345">
    <property type="entry name" value="ABC transporter involved in vitamin B12 uptake, BtuC"/>
    <property type="match status" value="1"/>
</dbReference>
<proteinExistence type="inferred from homology"/>
<dbReference type="InterPro" id="IPR037294">
    <property type="entry name" value="ABC_BtuC-like"/>
</dbReference>
<dbReference type="FunFam" id="1.10.3470.10:FF:000001">
    <property type="entry name" value="Vitamin B12 ABC transporter permease BtuC"/>
    <property type="match status" value="1"/>
</dbReference>
<evidence type="ECO:0000313" key="9">
    <source>
        <dbReference type="EMBL" id="OAN48585.1"/>
    </source>
</evidence>
<dbReference type="GO" id="GO:0033214">
    <property type="term" value="P:siderophore-iron import into cell"/>
    <property type="evidence" value="ECO:0007669"/>
    <property type="project" value="TreeGrafter"/>
</dbReference>
<dbReference type="GO" id="GO:0022857">
    <property type="term" value="F:transmembrane transporter activity"/>
    <property type="evidence" value="ECO:0007669"/>
    <property type="project" value="InterPro"/>
</dbReference>
<sequence>MSALTIQSANSATRFIRSRPMLLLGLSLCAGLLGLALMSSIAFGAADIAFSDVWTALVAFNPESTEHLIIRTLRLPRAAVAGLVGAALAVAGALMQGLTRNPLADPGILGIETGAALGVVAAVYFLKIGSLYLYALFAFAGATLTAIAVYTLGSIGRGGPTPLKLTIAGAAFTALLSSLTTGILIFNQRTLDEVRFWLAGSVAGRDLNLLIQAAPYLLTGLVLALALGRQITTISLGDDVAKGLGQRTGWVKGLTAIATVLLAGGAVAVGGPIGFVGLVIPHAVRFLVGVDYRWILPYAALIGASFLVFSDVAARLVLRPTELPVGVMTALIGGPFFVYLVRWRVKR</sequence>
<dbReference type="EMBL" id="LWQS01000030">
    <property type="protein sequence ID" value="OAN48585.1"/>
    <property type="molecule type" value="Genomic_DNA"/>
</dbReference>
<keyword evidence="10" id="KW-1185">Reference proteome</keyword>
<evidence type="ECO:0000256" key="4">
    <source>
        <dbReference type="ARBA" id="ARBA00022475"/>
    </source>
</evidence>
<dbReference type="InterPro" id="IPR000522">
    <property type="entry name" value="ABC_transptr_permease_BtuC"/>
</dbReference>
<evidence type="ECO:0000256" key="7">
    <source>
        <dbReference type="ARBA" id="ARBA00023136"/>
    </source>
</evidence>
<evidence type="ECO:0000256" key="6">
    <source>
        <dbReference type="ARBA" id="ARBA00022989"/>
    </source>
</evidence>
<evidence type="ECO:0000256" key="3">
    <source>
        <dbReference type="ARBA" id="ARBA00022448"/>
    </source>
</evidence>
<feature type="transmembrane region" description="Helical" evidence="8">
    <location>
        <begin position="75"/>
        <end position="95"/>
    </location>
</feature>
<reference evidence="9 10" key="1">
    <citation type="submission" date="2016-04" db="EMBL/GenBank/DDBJ databases">
        <title>Chloroflexus islandicus sp. nov., a thermophilic filamentous anoxygenic phototrophic bacterium from geyser Strokkur (Iceland).</title>
        <authorList>
            <person name="Gaisin V.A."/>
            <person name="Kalashnikov A.M."/>
            <person name="Sukhacheva M.V."/>
            <person name="Grouzdev D.S."/>
            <person name="Ivanov T.M."/>
            <person name="Kuznetsov B."/>
            <person name="Gorlenko V.M."/>
        </authorList>
    </citation>
    <scope>NUCLEOTIDE SEQUENCE [LARGE SCALE GENOMIC DNA]</scope>
    <source>
        <strain evidence="10">isl-2</strain>
    </source>
</reference>
<keyword evidence="3" id="KW-0813">Transport</keyword>
<dbReference type="CDD" id="cd06550">
    <property type="entry name" value="TM_ABC_iron-siderophores_like"/>
    <property type="match status" value="1"/>
</dbReference>
<protein>
    <submittedName>
        <fullName evidence="9">Iron ABC transporter permease</fullName>
    </submittedName>
</protein>
<evidence type="ECO:0000313" key="10">
    <source>
        <dbReference type="Proteomes" id="UP000078287"/>
    </source>
</evidence>
<feature type="transmembrane region" description="Helical" evidence="8">
    <location>
        <begin position="325"/>
        <end position="345"/>
    </location>
</feature>
<gene>
    <name evidence="9" type="ORF">A6A03_07370</name>
</gene>
<feature type="transmembrane region" description="Helical" evidence="8">
    <location>
        <begin position="107"/>
        <end position="126"/>
    </location>
</feature>
<comment type="caution">
    <text evidence="9">The sequence shown here is derived from an EMBL/GenBank/DDBJ whole genome shotgun (WGS) entry which is preliminary data.</text>
</comment>
<accession>A0A178MKK9</accession>
<dbReference type="OrthoDB" id="9792889at2"/>
<feature type="transmembrane region" description="Helical" evidence="8">
    <location>
        <begin position="295"/>
        <end position="318"/>
    </location>
</feature>
<keyword evidence="6 8" id="KW-1133">Transmembrane helix</keyword>
<feature type="transmembrane region" description="Helical" evidence="8">
    <location>
        <begin position="249"/>
        <end position="275"/>
    </location>
</feature>
<feature type="transmembrane region" description="Helical" evidence="8">
    <location>
        <begin position="207"/>
        <end position="228"/>
    </location>
</feature>
<dbReference type="Pfam" id="PF01032">
    <property type="entry name" value="FecCD"/>
    <property type="match status" value="1"/>
</dbReference>
<dbReference type="Gene3D" id="1.10.3470.10">
    <property type="entry name" value="ABC transporter involved in vitamin B12 uptake, BtuC"/>
    <property type="match status" value="1"/>
</dbReference>
<dbReference type="Proteomes" id="UP000078287">
    <property type="component" value="Unassembled WGS sequence"/>
</dbReference>
<keyword evidence="5 8" id="KW-0812">Transmembrane</keyword>
<dbReference type="PANTHER" id="PTHR30472">
    <property type="entry name" value="FERRIC ENTEROBACTIN TRANSPORT SYSTEM PERMEASE PROTEIN"/>
    <property type="match status" value="1"/>
</dbReference>
<dbReference type="STRING" id="1707952.A6A03_07370"/>
<name>A0A178MKK9_9CHLR</name>
<dbReference type="RefSeq" id="WP_066782753.1">
    <property type="nucleotide sequence ID" value="NZ_LWQS01000030.1"/>
</dbReference>
<keyword evidence="4" id="KW-1003">Cell membrane</keyword>
<comment type="similarity">
    <text evidence="2">Belongs to the binding-protein-dependent transport system permease family. FecCD subfamily.</text>
</comment>
<feature type="transmembrane region" description="Helical" evidence="8">
    <location>
        <begin position="165"/>
        <end position="187"/>
    </location>
</feature>
<evidence type="ECO:0000256" key="1">
    <source>
        <dbReference type="ARBA" id="ARBA00004651"/>
    </source>
</evidence>